<evidence type="ECO:0000256" key="1">
    <source>
        <dbReference type="ARBA" id="ARBA00022723"/>
    </source>
</evidence>
<feature type="domain" description="FLYWCH-type" evidence="4">
    <location>
        <begin position="15"/>
        <end position="75"/>
    </location>
</feature>
<dbReference type="STRING" id="36087.A0A077Z4V8"/>
<keyword evidence="3" id="KW-0862">Zinc</keyword>
<keyword evidence="1" id="KW-0479">Metal-binding</keyword>
<reference evidence="6" key="1">
    <citation type="submission" date="2014-01" db="EMBL/GenBank/DDBJ databases">
        <authorList>
            <person name="Aslett M."/>
        </authorList>
    </citation>
    <scope>NUCLEOTIDE SEQUENCE</scope>
</reference>
<evidence type="ECO:0000256" key="2">
    <source>
        <dbReference type="ARBA" id="ARBA00022771"/>
    </source>
</evidence>
<dbReference type="GO" id="GO:0005634">
    <property type="term" value="C:nucleus"/>
    <property type="evidence" value="ECO:0007669"/>
    <property type="project" value="TreeGrafter"/>
</dbReference>
<dbReference type="Proteomes" id="UP000030665">
    <property type="component" value="Unassembled WGS sequence"/>
</dbReference>
<name>A0A077Z4V8_TRITR</name>
<keyword evidence="2" id="KW-0863">Zinc-finger</keyword>
<evidence type="ECO:0000313" key="7">
    <source>
        <dbReference type="Proteomes" id="UP000030665"/>
    </source>
</evidence>
<accession>A0A077Z4V8</accession>
<dbReference type="Pfam" id="PF04500">
    <property type="entry name" value="FLYWCH"/>
    <property type="match status" value="1"/>
</dbReference>
<evidence type="ECO:0000256" key="3">
    <source>
        <dbReference type="ARBA" id="ARBA00022833"/>
    </source>
</evidence>
<dbReference type="EMBL" id="HG805910">
    <property type="protein sequence ID" value="CDW54653.1"/>
    <property type="molecule type" value="Genomic_DNA"/>
</dbReference>
<evidence type="ECO:0000259" key="5">
    <source>
        <dbReference type="Pfam" id="PF10551"/>
    </source>
</evidence>
<dbReference type="Gene3D" id="2.20.25.240">
    <property type="match status" value="1"/>
</dbReference>
<organism evidence="6 7">
    <name type="scientific">Trichuris trichiura</name>
    <name type="common">Whipworm</name>
    <name type="synonym">Trichocephalus trichiurus</name>
    <dbReference type="NCBI Taxonomy" id="36087"/>
    <lineage>
        <taxon>Eukaryota</taxon>
        <taxon>Metazoa</taxon>
        <taxon>Ecdysozoa</taxon>
        <taxon>Nematoda</taxon>
        <taxon>Enoplea</taxon>
        <taxon>Dorylaimia</taxon>
        <taxon>Trichinellida</taxon>
        <taxon>Trichuridae</taxon>
        <taxon>Trichuris</taxon>
    </lineage>
</organism>
<dbReference type="GO" id="GO:0003700">
    <property type="term" value="F:DNA-binding transcription factor activity"/>
    <property type="evidence" value="ECO:0007669"/>
    <property type="project" value="TreeGrafter"/>
</dbReference>
<evidence type="ECO:0000259" key="4">
    <source>
        <dbReference type="Pfam" id="PF04500"/>
    </source>
</evidence>
<dbReference type="GO" id="GO:0045892">
    <property type="term" value="P:negative regulation of DNA-templated transcription"/>
    <property type="evidence" value="ECO:0007669"/>
    <property type="project" value="TreeGrafter"/>
</dbReference>
<sequence>MDSFTNVSDKASFVSARDREKFAHDGYLYTFDRFDSTERIKFWRCDKRTAHHCKARLHTSVATNKVLKQVNDHSHAPDGDRVEIAAVCTSIIRQVQETKAKPQMVVKEAFRHLPFPTRRKMPTRKAMWVRVQRLMKKRAANGEPLGSQPVDRAAIVVPKAYRTHKDGDGFLLYDTGLGDHDRILIFGRLSNGAWSNCMKNLVANATLDIESSLFPHVFVLMAERGFFIPVLFALLPDKQEATYRRMFSAAKEMWPDLAPESVSMDFDQAAMNAVCAVFPNANAVGCFVHLVRRMKTKLVEKGLLEKYNTDTEFARSVRMVLALAFVPLDAIEKAFSEFSSKSPKALGPILDWFEEDYLGLPNHFGSRRIPPFPPRLWSVYDKMLMGEYLTNELVNAASRRISSEFAVAQPTTWKFVDRIRALQEWSDQLYEDFEWGKKPPKRRLQFVEADKRIQQLVKQFDSDRPVEFLRSMADNFATEF</sequence>
<dbReference type="InterPro" id="IPR052887">
    <property type="entry name" value="FLYWCH-type_ZF"/>
</dbReference>
<dbReference type="InterPro" id="IPR007588">
    <property type="entry name" value="Znf_FLYWCH"/>
</dbReference>
<dbReference type="GO" id="GO:0008270">
    <property type="term" value="F:zinc ion binding"/>
    <property type="evidence" value="ECO:0007669"/>
    <property type="project" value="UniProtKB-KW"/>
</dbReference>
<evidence type="ECO:0000313" key="6">
    <source>
        <dbReference type="EMBL" id="CDW54653.1"/>
    </source>
</evidence>
<dbReference type="PANTHER" id="PTHR37975">
    <property type="entry name" value="FLYWCH ZINC FINGER TRANSCRIPTION FACTOR HOMOLOG"/>
    <property type="match status" value="1"/>
</dbReference>
<dbReference type="GO" id="GO:0043565">
    <property type="term" value="F:sequence-specific DNA binding"/>
    <property type="evidence" value="ECO:0007669"/>
    <property type="project" value="TreeGrafter"/>
</dbReference>
<dbReference type="AlphaFoldDB" id="A0A077Z4V8"/>
<protein>
    <submittedName>
        <fullName evidence="6">FLYWCH and MULE domain containing protein</fullName>
    </submittedName>
</protein>
<dbReference type="InterPro" id="IPR018289">
    <property type="entry name" value="MULE_transposase_dom"/>
</dbReference>
<feature type="domain" description="MULE transposase" evidence="5">
    <location>
        <begin position="218"/>
        <end position="292"/>
    </location>
</feature>
<keyword evidence="7" id="KW-1185">Reference proteome</keyword>
<gene>
    <name evidence="6" type="ORF">TTRE_0000292301</name>
</gene>
<dbReference type="PANTHER" id="PTHR37975:SF3">
    <property type="entry name" value="FLYWCH TRANSCRIPTION FACTOR 3"/>
    <property type="match status" value="1"/>
</dbReference>
<proteinExistence type="predicted"/>
<dbReference type="Pfam" id="PF10551">
    <property type="entry name" value="MULE"/>
    <property type="match status" value="1"/>
</dbReference>
<reference evidence="6" key="2">
    <citation type="submission" date="2014-03" db="EMBL/GenBank/DDBJ databases">
        <title>The whipworm genome and dual-species transcriptomics of an intimate host-pathogen interaction.</title>
        <authorList>
            <person name="Foth B.J."/>
            <person name="Tsai I.J."/>
            <person name="Reid A.J."/>
            <person name="Bancroft A.J."/>
            <person name="Nichol S."/>
            <person name="Tracey A."/>
            <person name="Holroyd N."/>
            <person name="Cotton J.A."/>
            <person name="Stanley E.J."/>
            <person name="Zarowiecki M."/>
            <person name="Liu J.Z."/>
            <person name="Huckvale T."/>
            <person name="Cooper P.J."/>
            <person name="Grencis R.K."/>
            <person name="Berriman M."/>
        </authorList>
    </citation>
    <scope>NUCLEOTIDE SEQUENCE [LARGE SCALE GENOMIC DNA]</scope>
</reference>
<dbReference type="OrthoDB" id="5839148at2759"/>